<dbReference type="AlphaFoldDB" id="Q2RPE7"/>
<keyword evidence="5 7" id="KW-0269">Exonuclease</keyword>
<sequence>MPSLAPLWHDGADPGNGIRARRVFPQDSLWLSRPNRRFPDPKDSPLTPKAPKHVPFPSREQVLEFIRAANGEVDRREIARAFHITGPERADLRTLLKELESEGALQRGRGRRIAPPGSLPEVAVLIVARADAEGDLFCKPEHWPEDEEPPRILLWPEPHHARRPGVGAEIGVGDRILARLTRIGDARYDARTIRRLAAAPSRLLGVLALARDGLRLRPTNRRDRDEYLVAPEDAGGAEPGELVEAELLPSRRLGLRRAKVIERLGGREGPRSISLVVVHSHDIPVDFPPEALAEAEAAVGVDLRGREDLRAVPLVTIDGEDARDFDDAVFAEPDDDPANPGGWRALVAIADVAHYVRIGAALDKAARERGNSVYFPDRVVPMLPEALSNGWCSLRPNEDRGCLAVWMIFDAEGNKLRHRFLRGLMRSAARLTYTQVQAARDGHADDLTAPLQERVIAPLYGVFQALLGARSRRGTLELDLPERKVVLDDGGEVARIEPRLRFDSHKLIEELMIAANVSAAETLEEKRRPCMYRVHDQPAPDKLVALGEFLESLDIPFHKGSINRSGQFNGVLKAARGTPHEHMVNEVVLRSQAQAEYSPDNIGHFGLALRRYAHFTSPIRRYADLLVHRALIAGLGLGDDGLRPGAEEDFVETAAHITATERRAAQAERDAVNRYTVSFLAAKVGATFAGRINGVTRAGLFVTLEDTGADGLIPIGSLPNDYYVHDDAHHCLRGQRDGLEFHLGAPVEVLLREANPVSGGLVFGLLQGGVAGAAKGRGFSGKTKGRDGLGKTRLKERGAAAKLKKGARGKPKAAGRDALAGEPVGSGPKKRPPTTTSRRKTR</sequence>
<dbReference type="InterPro" id="IPR011805">
    <property type="entry name" value="RNase_R"/>
</dbReference>
<evidence type="ECO:0000313" key="11">
    <source>
        <dbReference type="Proteomes" id="UP000001929"/>
    </source>
</evidence>
<dbReference type="Pfam" id="PF17876">
    <property type="entry name" value="CSD2"/>
    <property type="match status" value="1"/>
</dbReference>
<dbReference type="PROSITE" id="PS50126">
    <property type="entry name" value="S1"/>
    <property type="match status" value="1"/>
</dbReference>
<evidence type="ECO:0000256" key="7">
    <source>
        <dbReference type="HAMAP-Rule" id="MF_01895"/>
    </source>
</evidence>
<dbReference type="HOGENOM" id="CLU_002333_7_1_5"/>
<dbReference type="STRING" id="269796.Rru_A3203"/>
<dbReference type="EnsemblBacteria" id="ABC23998">
    <property type="protein sequence ID" value="ABC23998"/>
    <property type="gene ID" value="Rru_A3203"/>
</dbReference>
<dbReference type="NCBIfam" id="TIGR02063">
    <property type="entry name" value="RNase_R"/>
    <property type="match status" value="1"/>
</dbReference>
<dbReference type="Proteomes" id="UP000001929">
    <property type="component" value="Chromosome"/>
</dbReference>
<dbReference type="InterPro" id="IPR012340">
    <property type="entry name" value="NA-bd_OB-fold"/>
</dbReference>
<keyword evidence="11" id="KW-1185">Reference proteome</keyword>
<evidence type="ECO:0000256" key="3">
    <source>
        <dbReference type="ARBA" id="ARBA00022722"/>
    </source>
</evidence>
<dbReference type="SMART" id="SM00955">
    <property type="entry name" value="RNB"/>
    <property type="match status" value="1"/>
</dbReference>
<dbReference type="EMBL" id="CP000230">
    <property type="protein sequence ID" value="ABC23998.1"/>
    <property type="molecule type" value="Genomic_DNA"/>
</dbReference>
<feature type="compositionally biased region" description="Basic residues" evidence="8">
    <location>
        <begin position="828"/>
        <end position="842"/>
    </location>
</feature>
<evidence type="ECO:0000256" key="5">
    <source>
        <dbReference type="ARBA" id="ARBA00022839"/>
    </source>
</evidence>
<dbReference type="PATRIC" id="fig|269796.9.peg.3316"/>
<proteinExistence type="inferred from homology"/>
<dbReference type="Pfam" id="PF00773">
    <property type="entry name" value="RNB"/>
    <property type="match status" value="1"/>
</dbReference>
<dbReference type="PANTHER" id="PTHR23355:SF9">
    <property type="entry name" value="DIS3-LIKE EXONUCLEASE 2"/>
    <property type="match status" value="1"/>
</dbReference>
<dbReference type="EC" id="3.1.13.1" evidence="7"/>
<gene>
    <name evidence="7" type="primary">rnr</name>
    <name evidence="10" type="ordered locus">Rru_A3203</name>
</gene>
<evidence type="ECO:0000256" key="4">
    <source>
        <dbReference type="ARBA" id="ARBA00022801"/>
    </source>
</evidence>
<comment type="function">
    <text evidence="7">3'-5' exoribonuclease that releases 5'-nucleoside monophosphates and is involved in maturation of structured RNAs.</text>
</comment>
<accession>Q2RPE7</accession>
<keyword evidence="3 7" id="KW-0540">Nuclease</keyword>
<dbReference type="InterPro" id="IPR004476">
    <property type="entry name" value="RNase_II/RNase_R"/>
</dbReference>
<feature type="compositionally biased region" description="Basic residues" evidence="8">
    <location>
        <begin position="802"/>
        <end position="813"/>
    </location>
</feature>
<feature type="compositionally biased region" description="Basic and acidic residues" evidence="8">
    <location>
        <begin position="784"/>
        <end position="799"/>
    </location>
</feature>
<evidence type="ECO:0000313" key="10">
    <source>
        <dbReference type="EMBL" id="ABC23998.1"/>
    </source>
</evidence>
<keyword evidence="4 7" id="KW-0378">Hydrolase</keyword>
<dbReference type="InterPro" id="IPR050180">
    <property type="entry name" value="RNR_Ribonuclease"/>
</dbReference>
<dbReference type="PhylomeDB" id="Q2RPE7"/>
<dbReference type="PROSITE" id="PS01175">
    <property type="entry name" value="RIBONUCLEASE_II"/>
    <property type="match status" value="1"/>
</dbReference>
<evidence type="ECO:0000256" key="1">
    <source>
        <dbReference type="ARBA" id="ARBA00001849"/>
    </source>
</evidence>
<dbReference type="CDD" id="cd04471">
    <property type="entry name" value="S1_RNase_R"/>
    <property type="match status" value="1"/>
</dbReference>
<dbReference type="GO" id="GO:0003723">
    <property type="term" value="F:RNA binding"/>
    <property type="evidence" value="ECO:0007669"/>
    <property type="project" value="UniProtKB-UniRule"/>
</dbReference>
<dbReference type="GO" id="GO:0006402">
    <property type="term" value="P:mRNA catabolic process"/>
    <property type="evidence" value="ECO:0007669"/>
    <property type="project" value="TreeGrafter"/>
</dbReference>
<dbReference type="NCBIfam" id="TIGR00358">
    <property type="entry name" value="3_prime_RNase"/>
    <property type="match status" value="1"/>
</dbReference>
<comment type="catalytic activity">
    <reaction evidence="1 7">
        <text>Exonucleolytic cleavage in the 3'- to 5'-direction to yield nucleoside 5'-phosphates.</text>
        <dbReference type="EC" id="3.1.13.1"/>
    </reaction>
</comment>
<dbReference type="HAMAP" id="MF_01895">
    <property type="entry name" value="RNase_R"/>
    <property type="match status" value="1"/>
</dbReference>
<comment type="subcellular location">
    <subcellularLocation>
        <location evidence="7">Cytoplasm</location>
    </subcellularLocation>
</comment>
<dbReference type="PANTHER" id="PTHR23355">
    <property type="entry name" value="RIBONUCLEASE"/>
    <property type="match status" value="1"/>
</dbReference>
<evidence type="ECO:0000256" key="8">
    <source>
        <dbReference type="SAM" id="MobiDB-lite"/>
    </source>
</evidence>
<organism evidence="10 11">
    <name type="scientific">Rhodospirillum rubrum (strain ATCC 11170 / ATH 1.1.1 / DSM 467 / LMG 4362 / NCIMB 8255 / S1)</name>
    <dbReference type="NCBI Taxonomy" id="269796"/>
    <lineage>
        <taxon>Bacteria</taxon>
        <taxon>Pseudomonadati</taxon>
        <taxon>Pseudomonadota</taxon>
        <taxon>Alphaproteobacteria</taxon>
        <taxon>Rhodospirillales</taxon>
        <taxon>Rhodospirillaceae</taxon>
        <taxon>Rhodospirillum</taxon>
    </lineage>
</organism>
<dbReference type="SUPFAM" id="SSF50249">
    <property type="entry name" value="Nucleic acid-binding proteins"/>
    <property type="match status" value="2"/>
</dbReference>
<feature type="region of interest" description="Disordered" evidence="8">
    <location>
        <begin position="32"/>
        <end position="54"/>
    </location>
</feature>
<dbReference type="Pfam" id="PF00575">
    <property type="entry name" value="S1"/>
    <property type="match status" value="1"/>
</dbReference>
<reference evidence="10 11" key="1">
    <citation type="journal article" date="2011" name="Stand. Genomic Sci.">
        <title>Complete genome sequence of Rhodospirillum rubrum type strain (S1).</title>
        <authorList>
            <person name="Munk A.C."/>
            <person name="Copeland A."/>
            <person name="Lucas S."/>
            <person name="Lapidus A."/>
            <person name="Del Rio T.G."/>
            <person name="Barry K."/>
            <person name="Detter J.C."/>
            <person name="Hammon N."/>
            <person name="Israni S."/>
            <person name="Pitluck S."/>
            <person name="Brettin T."/>
            <person name="Bruce D."/>
            <person name="Han C."/>
            <person name="Tapia R."/>
            <person name="Gilna P."/>
            <person name="Schmutz J."/>
            <person name="Larimer F."/>
            <person name="Land M."/>
            <person name="Kyrpides N.C."/>
            <person name="Mavromatis K."/>
            <person name="Richardson P."/>
            <person name="Rohde M."/>
            <person name="Goker M."/>
            <person name="Klenk H.P."/>
            <person name="Zhang Y."/>
            <person name="Roberts G.P."/>
            <person name="Reslewic S."/>
            <person name="Schwartz D.C."/>
        </authorList>
    </citation>
    <scope>NUCLEOTIDE SEQUENCE [LARGE SCALE GENOMIC DNA]</scope>
    <source>
        <strain evidence="11">ATCC 11170 / ATH 1.1.1 / DSM 467 / LMG 4362 / NCIMB 8255 / S1</strain>
    </source>
</reference>
<dbReference type="SMART" id="SM00316">
    <property type="entry name" value="S1"/>
    <property type="match status" value="1"/>
</dbReference>
<feature type="region of interest" description="Disordered" evidence="8">
    <location>
        <begin position="775"/>
        <end position="842"/>
    </location>
</feature>
<keyword evidence="6 7" id="KW-0694">RNA-binding</keyword>
<dbReference type="KEGG" id="rru:Rru_A3203"/>
<evidence type="ECO:0000259" key="9">
    <source>
        <dbReference type="PROSITE" id="PS50126"/>
    </source>
</evidence>
<evidence type="ECO:0000256" key="2">
    <source>
        <dbReference type="ARBA" id="ARBA00022490"/>
    </source>
</evidence>
<comment type="similarity">
    <text evidence="7">Belongs to the RNR ribonuclease family. RNase R subfamily.</text>
</comment>
<protein>
    <recommendedName>
        <fullName evidence="7">Ribonuclease R</fullName>
        <shortName evidence="7">RNase R</shortName>
        <ecNumber evidence="7">3.1.13.1</ecNumber>
    </recommendedName>
</protein>
<dbReference type="Gene3D" id="2.40.50.140">
    <property type="entry name" value="Nucleic acid-binding proteins"/>
    <property type="match status" value="1"/>
</dbReference>
<evidence type="ECO:0000256" key="6">
    <source>
        <dbReference type="ARBA" id="ARBA00022884"/>
    </source>
</evidence>
<dbReference type="InterPro" id="IPR001900">
    <property type="entry name" value="RNase_II/R"/>
</dbReference>
<dbReference type="GO" id="GO:0005829">
    <property type="term" value="C:cytosol"/>
    <property type="evidence" value="ECO:0007669"/>
    <property type="project" value="TreeGrafter"/>
</dbReference>
<name>Q2RPE7_RHORT</name>
<dbReference type="InterPro" id="IPR022966">
    <property type="entry name" value="RNase_II/R_CS"/>
</dbReference>
<dbReference type="InterPro" id="IPR003029">
    <property type="entry name" value="S1_domain"/>
</dbReference>
<feature type="domain" description="S1 motif" evidence="9">
    <location>
        <begin position="685"/>
        <end position="766"/>
    </location>
</feature>
<dbReference type="GO" id="GO:0008859">
    <property type="term" value="F:exoribonuclease II activity"/>
    <property type="evidence" value="ECO:0007669"/>
    <property type="project" value="UniProtKB-UniRule"/>
</dbReference>
<keyword evidence="2 7" id="KW-0963">Cytoplasm</keyword>
<dbReference type="eggNOG" id="COG0557">
    <property type="taxonomic scope" value="Bacteria"/>
</dbReference>
<dbReference type="InterPro" id="IPR040476">
    <property type="entry name" value="CSD2"/>
</dbReference>